<reference evidence="1" key="1">
    <citation type="submission" date="2021-06" db="EMBL/GenBank/DDBJ databases">
        <authorList>
            <person name="Kallberg Y."/>
            <person name="Tangrot J."/>
            <person name="Rosling A."/>
        </authorList>
    </citation>
    <scope>NUCLEOTIDE SEQUENCE</scope>
    <source>
        <strain evidence="1">AU212A</strain>
    </source>
</reference>
<protein>
    <submittedName>
        <fullName evidence="1">3875_t:CDS:1</fullName>
    </submittedName>
</protein>
<evidence type="ECO:0000313" key="1">
    <source>
        <dbReference type="EMBL" id="CAG8506371.1"/>
    </source>
</evidence>
<dbReference type="EMBL" id="CAJVPM010003841">
    <property type="protein sequence ID" value="CAG8506371.1"/>
    <property type="molecule type" value="Genomic_DNA"/>
</dbReference>
<dbReference type="Proteomes" id="UP000789860">
    <property type="component" value="Unassembled WGS sequence"/>
</dbReference>
<accession>A0ACA9L365</accession>
<name>A0ACA9L365_9GLOM</name>
<gene>
    <name evidence="1" type="ORF">SCALOS_LOCUS3467</name>
</gene>
<proteinExistence type="predicted"/>
<evidence type="ECO:0000313" key="2">
    <source>
        <dbReference type="Proteomes" id="UP000789860"/>
    </source>
</evidence>
<comment type="caution">
    <text evidence="1">The sequence shown here is derived from an EMBL/GenBank/DDBJ whole genome shotgun (WGS) entry which is preliminary data.</text>
</comment>
<sequence length="162" mass="18250">MPHSMVNQPAPRGLILKNQHGEDINLDDSIGKKLTVVFFYPQDRTYGCTKEVCYFRDSHTVFSEAGAVVFGVSSDSPEMHKKFAEEQNLPYQLLSDPDDKAKKAFKVQKSFLILPGRVTYLIDKDGKIQDVFESQSDLEGHAKKAVEFIKRHANENSVDASL</sequence>
<organism evidence="1 2">
    <name type="scientific">Scutellospora calospora</name>
    <dbReference type="NCBI Taxonomy" id="85575"/>
    <lineage>
        <taxon>Eukaryota</taxon>
        <taxon>Fungi</taxon>
        <taxon>Fungi incertae sedis</taxon>
        <taxon>Mucoromycota</taxon>
        <taxon>Glomeromycotina</taxon>
        <taxon>Glomeromycetes</taxon>
        <taxon>Diversisporales</taxon>
        <taxon>Gigasporaceae</taxon>
        <taxon>Scutellospora</taxon>
    </lineage>
</organism>
<keyword evidence="2" id="KW-1185">Reference proteome</keyword>